<keyword evidence="9" id="KW-0723">Serine/threonine-protein kinase</keyword>
<dbReference type="RefSeq" id="WP_132318385.1">
    <property type="nucleotide sequence ID" value="NZ_FWZT01000007.1"/>
</dbReference>
<evidence type="ECO:0000256" key="1">
    <source>
        <dbReference type="ARBA" id="ARBA00022679"/>
    </source>
</evidence>
<keyword evidence="3 9" id="KW-0418">Kinase</keyword>
<evidence type="ECO:0000256" key="4">
    <source>
        <dbReference type="ARBA" id="ARBA00022840"/>
    </source>
</evidence>
<dbReference type="OrthoDB" id="9762169at2"/>
<keyword evidence="7" id="KW-0472">Membrane</keyword>
<accession>A0A1Y6BRL1</accession>
<dbReference type="STRING" id="1513793.SAMN06296036_107146"/>
<feature type="region of interest" description="Disordered" evidence="6">
    <location>
        <begin position="297"/>
        <end position="422"/>
    </location>
</feature>
<keyword evidence="10" id="KW-1185">Reference proteome</keyword>
<dbReference type="GO" id="GO:0004674">
    <property type="term" value="F:protein serine/threonine kinase activity"/>
    <property type="evidence" value="ECO:0007669"/>
    <property type="project" value="UniProtKB-KW"/>
</dbReference>
<evidence type="ECO:0000259" key="8">
    <source>
        <dbReference type="PROSITE" id="PS50011"/>
    </source>
</evidence>
<dbReference type="GO" id="GO:0005524">
    <property type="term" value="F:ATP binding"/>
    <property type="evidence" value="ECO:0007669"/>
    <property type="project" value="UniProtKB-UniRule"/>
</dbReference>
<dbReference type="Gene3D" id="3.30.200.20">
    <property type="entry name" value="Phosphorylase Kinase, domain 1"/>
    <property type="match status" value="1"/>
</dbReference>
<dbReference type="AlphaFoldDB" id="A0A1Y6BRL1"/>
<dbReference type="CDD" id="cd14014">
    <property type="entry name" value="STKc_PknB_like"/>
    <property type="match status" value="1"/>
</dbReference>
<evidence type="ECO:0000313" key="9">
    <source>
        <dbReference type="EMBL" id="SMF21922.1"/>
    </source>
</evidence>
<dbReference type="InterPro" id="IPR000719">
    <property type="entry name" value="Prot_kinase_dom"/>
</dbReference>
<keyword evidence="7" id="KW-0812">Transmembrane</keyword>
<dbReference type="Pfam" id="PF08308">
    <property type="entry name" value="PEGA"/>
    <property type="match status" value="1"/>
</dbReference>
<dbReference type="EMBL" id="FWZT01000007">
    <property type="protein sequence ID" value="SMF21922.1"/>
    <property type="molecule type" value="Genomic_DNA"/>
</dbReference>
<proteinExistence type="predicted"/>
<dbReference type="Gene3D" id="2.60.40.1120">
    <property type="entry name" value="Carboxypeptidase-like, regulatory domain"/>
    <property type="match status" value="1"/>
</dbReference>
<feature type="compositionally biased region" description="Low complexity" evidence="6">
    <location>
        <begin position="335"/>
        <end position="347"/>
    </location>
</feature>
<dbReference type="Gene3D" id="1.10.510.10">
    <property type="entry name" value="Transferase(Phosphotransferase) domain 1"/>
    <property type="match status" value="1"/>
</dbReference>
<keyword evidence="4 5" id="KW-0067">ATP-binding</keyword>
<dbReference type="PROSITE" id="PS50011">
    <property type="entry name" value="PROTEIN_KINASE_DOM"/>
    <property type="match status" value="1"/>
</dbReference>
<dbReference type="Proteomes" id="UP000192907">
    <property type="component" value="Unassembled WGS sequence"/>
</dbReference>
<feature type="transmembrane region" description="Helical" evidence="7">
    <location>
        <begin position="433"/>
        <end position="453"/>
    </location>
</feature>
<dbReference type="SMART" id="SM00220">
    <property type="entry name" value="S_TKc"/>
    <property type="match status" value="1"/>
</dbReference>
<organism evidence="9 10">
    <name type="scientific">Pseudobacteriovorax antillogorgiicola</name>
    <dbReference type="NCBI Taxonomy" id="1513793"/>
    <lineage>
        <taxon>Bacteria</taxon>
        <taxon>Pseudomonadati</taxon>
        <taxon>Bdellovibrionota</taxon>
        <taxon>Oligoflexia</taxon>
        <taxon>Oligoflexales</taxon>
        <taxon>Pseudobacteriovoracaceae</taxon>
        <taxon>Pseudobacteriovorax</taxon>
    </lineage>
</organism>
<evidence type="ECO:0000256" key="6">
    <source>
        <dbReference type="SAM" id="MobiDB-lite"/>
    </source>
</evidence>
<keyword evidence="1" id="KW-0808">Transferase</keyword>
<feature type="compositionally biased region" description="Acidic residues" evidence="6">
    <location>
        <begin position="486"/>
        <end position="497"/>
    </location>
</feature>
<evidence type="ECO:0000256" key="3">
    <source>
        <dbReference type="ARBA" id="ARBA00022777"/>
    </source>
</evidence>
<dbReference type="InterPro" id="IPR013229">
    <property type="entry name" value="PEGA"/>
</dbReference>
<feature type="compositionally biased region" description="Polar residues" evidence="6">
    <location>
        <begin position="315"/>
        <end position="334"/>
    </location>
</feature>
<dbReference type="SUPFAM" id="SSF56112">
    <property type="entry name" value="Protein kinase-like (PK-like)"/>
    <property type="match status" value="1"/>
</dbReference>
<feature type="domain" description="Protein kinase" evidence="8">
    <location>
        <begin position="8"/>
        <end position="271"/>
    </location>
</feature>
<protein>
    <submittedName>
        <fullName evidence="9">Serine/threonine protein kinase</fullName>
    </submittedName>
</protein>
<gene>
    <name evidence="9" type="ORF">SAMN06296036_107146</name>
</gene>
<dbReference type="PROSITE" id="PS00108">
    <property type="entry name" value="PROTEIN_KINASE_ST"/>
    <property type="match status" value="1"/>
</dbReference>
<keyword evidence="2 5" id="KW-0547">Nucleotide-binding</keyword>
<dbReference type="Pfam" id="PF00069">
    <property type="entry name" value="Pkinase"/>
    <property type="match status" value="1"/>
</dbReference>
<name>A0A1Y6BRL1_9BACT</name>
<dbReference type="InterPro" id="IPR017441">
    <property type="entry name" value="Protein_kinase_ATP_BS"/>
</dbReference>
<feature type="region of interest" description="Disordered" evidence="6">
    <location>
        <begin position="469"/>
        <end position="591"/>
    </location>
</feature>
<evidence type="ECO:0000313" key="10">
    <source>
        <dbReference type="Proteomes" id="UP000192907"/>
    </source>
</evidence>
<feature type="compositionally biased region" description="Polar residues" evidence="6">
    <location>
        <begin position="524"/>
        <end position="540"/>
    </location>
</feature>
<evidence type="ECO:0000256" key="2">
    <source>
        <dbReference type="ARBA" id="ARBA00022741"/>
    </source>
</evidence>
<dbReference type="PANTHER" id="PTHR43289:SF6">
    <property type="entry name" value="SERINE_THREONINE-PROTEIN KINASE NEKL-3"/>
    <property type="match status" value="1"/>
</dbReference>
<evidence type="ECO:0000256" key="5">
    <source>
        <dbReference type="PROSITE-ProRule" id="PRU10141"/>
    </source>
</evidence>
<sequence length="742" mass="82693">MQLIGNRYRIKSLIGEGGMASVYAAIDEKLDRRVAVKVLHAHLARNEDIRQRFHQEAKSISGIDHPNIIKVYDFSGNDSEQLWIVAEILYGVDLSEYVQRFQGNRLHPIIAALMAREICSALEEVHQNGIVHRDIKPENIMVLDSGVIKLMDFGIAKVAASQKATQTGTFMGSPSYMSPEQIKGIKVDVRTDIYSLNVLFYEILTGTLPYVGSNTADVINKIMIGKYTPPHQLIQDLPYEIDQLIVQSLQGDRNKRHPNIVSYGKVLDKFLSEQGIKSSPHALREFFKDPKHFFERVAASRSRRNQSRTTSNRQPRQASSNQGQPTRSQTRTNHQQAAPASRSAQRQKMQTQAPSAIVPPQQGEPFAGHNANDAQRHRQTQRQSAPPDLTRHHPQARPAGNRAQTVRSRSSTKRRSPPVVQVVVPKQKSGGGFWGMLLTACLITGVIFGGLVLKNRRANQKVKRQDITEVAKNNTKKPRLSRLSDNSDDPAFEEDDDRNPNPRLNNRRPKTENKKTSRAAIRTKPSSRPKNVTVQKSTPQGADAEVPPETEAVNNKSPTIEESPNQADPAKLSDPATASIEPNIQPVATGPGRVRITSLPAAEIYINNQMFGTTNDKSVVRKGIVLEPGTYTLTLKRRGYDNMTERVTVSPEQTVNLNFILQKGSKQVTLNVQTNKLPTKVELEALSGDGSKRTINMAKKNSTIELTPGSYRITATHGSERIERMIDLNENTDAITFNARFK</sequence>
<dbReference type="PROSITE" id="PS00107">
    <property type="entry name" value="PROTEIN_KINASE_ATP"/>
    <property type="match status" value="1"/>
</dbReference>
<keyword evidence="7" id="KW-1133">Transmembrane helix</keyword>
<dbReference type="InterPro" id="IPR008271">
    <property type="entry name" value="Ser/Thr_kinase_AS"/>
</dbReference>
<evidence type="ECO:0000256" key="7">
    <source>
        <dbReference type="SAM" id="Phobius"/>
    </source>
</evidence>
<feature type="binding site" evidence="5">
    <location>
        <position position="37"/>
    </location>
    <ligand>
        <name>ATP</name>
        <dbReference type="ChEBI" id="CHEBI:30616"/>
    </ligand>
</feature>
<reference evidence="10" key="1">
    <citation type="submission" date="2017-04" db="EMBL/GenBank/DDBJ databases">
        <authorList>
            <person name="Varghese N."/>
            <person name="Submissions S."/>
        </authorList>
    </citation>
    <scope>NUCLEOTIDE SEQUENCE [LARGE SCALE GENOMIC DNA]</scope>
    <source>
        <strain evidence="10">RKEM611</strain>
    </source>
</reference>
<feature type="compositionally biased region" description="Polar residues" evidence="6">
    <location>
        <begin position="552"/>
        <end position="566"/>
    </location>
</feature>
<dbReference type="PANTHER" id="PTHR43289">
    <property type="entry name" value="MITOGEN-ACTIVATED PROTEIN KINASE KINASE KINASE 20-RELATED"/>
    <property type="match status" value="1"/>
</dbReference>
<dbReference type="InterPro" id="IPR011009">
    <property type="entry name" value="Kinase-like_dom_sf"/>
</dbReference>